<reference evidence="2 3" key="1">
    <citation type="submission" date="2020-08" db="EMBL/GenBank/DDBJ databases">
        <title>Genomic Encyclopedia of Type Strains, Phase IV (KMG-IV): sequencing the most valuable type-strain genomes for metagenomic binning, comparative biology and taxonomic classification.</title>
        <authorList>
            <person name="Goeker M."/>
        </authorList>
    </citation>
    <scope>NUCLEOTIDE SEQUENCE [LARGE SCALE GENOMIC DNA]</scope>
    <source>
        <strain evidence="2 3">DSM 102044</strain>
    </source>
</reference>
<name>A0A841N2C4_9BACT</name>
<protein>
    <submittedName>
        <fullName evidence="2">Uncharacterized protein</fullName>
    </submittedName>
</protein>
<dbReference type="Pfam" id="PF19630">
    <property type="entry name" value="DUF6134"/>
    <property type="match status" value="1"/>
</dbReference>
<evidence type="ECO:0000256" key="1">
    <source>
        <dbReference type="SAM" id="Phobius"/>
    </source>
</evidence>
<feature type="transmembrane region" description="Helical" evidence="1">
    <location>
        <begin position="6"/>
        <end position="25"/>
    </location>
</feature>
<comment type="caution">
    <text evidence="2">The sequence shown here is derived from an EMBL/GenBank/DDBJ whole genome shotgun (WGS) entry which is preliminary data.</text>
</comment>
<keyword evidence="1" id="KW-1133">Transmembrane helix</keyword>
<dbReference type="AlphaFoldDB" id="A0A841N2C4"/>
<sequence length="207" mass="24141">MTLKYLYTTLYIFIIFQVVSIVPGYSQTKKTNHQYDIVVAGFRIGGMTAEKTENADQVNYEINSLVDFWFFGKVHVEFLQKADYQNKQLVDAYTHSNSNRGEFETFVKWQQDHYEVDANTYKFENKEPIRQKVYSSPAKLYFEEPSDGDILISENFGMLTKVTEEEPGVYSIEVNGNTNTFYYEQGVLQKVVLENSIKNYVIRKSDD</sequence>
<keyword evidence="1" id="KW-0472">Membrane</keyword>
<dbReference type="RefSeq" id="WP_317168215.1">
    <property type="nucleotide sequence ID" value="NZ_JACIJO010000003.1"/>
</dbReference>
<dbReference type="Proteomes" id="UP000588604">
    <property type="component" value="Unassembled WGS sequence"/>
</dbReference>
<accession>A0A841N2C4</accession>
<gene>
    <name evidence="2" type="ORF">FHS59_003964</name>
</gene>
<dbReference type="EMBL" id="JACIJO010000003">
    <property type="protein sequence ID" value="MBB6328321.1"/>
    <property type="molecule type" value="Genomic_DNA"/>
</dbReference>
<proteinExistence type="predicted"/>
<keyword evidence="1" id="KW-0812">Transmembrane</keyword>
<keyword evidence="3" id="KW-1185">Reference proteome</keyword>
<evidence type="ECO:0000313" key="2">
    <source>
        <dbReference type="EMBL" id="MBB6328321.1"/>
    </source>
</evidence>
<evidence type="ECO:0000313" key="3">
    <source>
        <dbReference type="Proteomes" id="UP000588604"/>
    </source>
</evidence>
<organism evidence="2 3">
    <name type="scientific">Algoriphagus iocasae</name>
    <dbReference type="NCBI Taxonomy" id="1836499"/>
    <lineage>
        <taxon>Bacteria</taxon>
        <taxon>Pseudomonadati</taxon>
        <taxon>Bacteroidota</taxon>
        <taxon>Cytophagia</taxon>
        <taxon>Cytophagales</taxon>
        <taxon>Cyclobacteriaceae</taxon>
        <taxon>Algoriphagus</taxon>
    </lineage>
</organism>
<dbReference type="InterPro" id="IPR045767">
    <property type="entry name" value="DUF6134"/>
</dbReference>